<organism evidence="1 2">
    <name type="scientific">Colletotrichum chrysophilum</name>
    <dbReference type="NCBI Taxonomy" id="1836956"/>
    <lineage>
        <taxon>Eukaryota</taxon>
        <taxon>Fungi</taxon>
        <taxon>Dikarya</taxon>
        <taxon>Ascomycota</taxon>
        <taxon>Pezizomycotina</taxon>
        <taxon>Sordariomycetes</taxon>
        <taxon>Hypocreomycetidae</taxon>
        <taxon>Glomerellales</taxon>
        <taxon>Glomerellaceae</taxon>
        <taxon>Colletotrichum</taxon>
        <taxon>Colletotrichum gloeosporioides species complex</taxon>
    </lineage>
</organism>
<accession>A0AAD9A3T7</accession>
<protein>
    <submittedName>
        <fullName evidence="1">Uncharacterized protein</fullName>
    </submittedName>
</protein>
<name>A0AAD9A3T7_9PEZI</name>
<proteinExistence type="predicted"/>
<reference evidence="1" key="1">
    <citation type="submission" date="2023-01" db="EMBL/GenBank/DDBJ databases">
        <title>Colletotrichum chrysophilum M932 genome sequence.</title>
        <authorList>
            <person name="Baroncelli R."/>
        </authorList>
    </citation>
    <scope>NUCLEOTIDE SEQUENCE</scope>
    <source>
        <strain evidence="1">M932</strain>
    </source>
</reference>
<evidence type="ECO:0000313" key="2">
    <source>
        <dbReference type="Proteomes" id="UP001243330"/>
    </source>
</evidence>
<dbReference type="EMBL" id="JAQOWY010000546">
    <property type="protein sequence ID" value="KAK1840605.1"/>
    <property type="molecule type" value="Genomic_DNA"/>
</dbReference>
<sequence>MGQARAAISGDAYVSPESNGFDSMTIIFPSSSTKTNSDLLSIIARRRPIQPQTFPSIERKVIRAECDVKGAEGRDNSRARRIVLETANDKPQQHQQAMLNLHTPSLDSVGSPLNRSRQAAEDTCRSQMNHDYHCAFLGWTGLSLPPTPVSRLSPLEKSRESHYDG</sequence>
<comment type="caution">
    <text evidence="1">The sequence shown here is derived from an EMBL/GenBank/DDBJ whole genome shotgun (WGS) entry which is preliminary data.</text>
</comment>
<keyword evidence="2" id="KW-1185">Reference proteome</keyword>
<gene>
    <name evidence="1" type="ORF">CCHR01_16759</name>
</gene>
<dbReference type="Proteomes" id="UP001243330">
    <property type="component" value="Unassembled WGS sequence"/>
</dbReference>
<evidence type="ECO:0000313" key="1">
    <source>
        <dbReference type="EMBL" id="KAK1840605.1"/>
    </source>
</evidence>
<dbReference type="AlphaFoldDB" id="A0AAD9A3T7"/>